<dbReference type="InterPro" id="IPR011042">
    <property type="entry name" value="6-blade_b-propeller_TolB-like"/>
</dbReference>
<dbReference type="EMBL" id="FQUO01000007">
    <property type="protein sequence ID" value="SHF37988.1"/>
    <property type="molecule type" value="Genomic_DNA"/>
</dbReference>
<evidence type="ECO:0000256" key="1">
    <source>
        <dbReference type="ARBA" id="ARBA00022729"/>
    </source>
</evidence>
<dbReference type="Pfam" id="PF13205">
    <property type="entry name" value="Big_5"/>
    <property type="match status" value="1"/>
</dbReference>
<dbReference type="AlphaFoldDB" id="A0A1M5B6A5"/>
<dbReference type="InterPro" id="IPR014755">
    <property type="entry name" value="Cu-Rt/internalin_Ig-like"/>
</dbReference>
<dbReference type="PANTHER" id="PTHR19328:SF75">
    <property type="entry name" value="ALDOSE SUGAR DEHYDROGENASE YLII"/>
    <property type="match status" value="1"/>
</dbReference>
<keyword evidence="1" id="KW-0732">Signal</keyword>
<dbReference type="PANTHER" id="PTHR19328">
    <property type="entry name" value="HEDGEHOG-INTERACTING PROTEIN"/>
    <property type="match status" value="1"/>
</dbReference>
<dbReference type="Proteomes" id="UP000184368">
    <property type="component" value="Unassembled WGS sequence"/>
</dbReference>
<proteinExistence type="predicted"/>
<dbReference type="SUPFAM" id="SSF50952">
    <property type="entry name" value="Soluble quinoprotein glucose dehydrogenase"/>
    <property type="match status" value="1"/>
</dbReference>
<evidence type="ECO:0000313" key="4">
    <source>
        <dbReference type="Proteomes" id="UP000184368"/>
    </source>
</evidence>
<gene>
    <name evidence="3" type="ORF">SAMN05444008_107162</name>
</gene>
<reference evidence="3 4" key="1">
    <citation type="submission" date="2016-11" db="EMBL/GenBank/DDBJ databases">
        <authorList>
            <person name="Jaros S."/>
            <person name="Januszkiewicz K."/>
            <person name="Wedrychowicz H."/>
        </authorList>
    </citation>
    <scope>NUCLEOTIDE SEQUENCE [LARGE SCALE GENOMIC DNA]</scope>
    <source>
        <strain evidence="3 4">DSM 26897</strain>
    </source>
</reference>
<keyword evidence="4" id="KW-1185">Reference proteome</keyword>
<dbReference type="Gene3D" id="2.120.10.30">
    <property type="entry name" value="TolB, C-terminal domain"/>
    <property type="match status" value="1"/>
</dbReference>
<dbReference type="InterPro" id="IPR032812">
    <property type="entry name" value="SbsA_Ig"/>
</dbReference>
<dbReference type="STRING" id="1302690.BUE76_16780"/>
<organism evidence="3 4">
    <name type="scientific">Cnuella takakiae</name>
    <dbReference type="NCBI Taxonomy" id="1302690"/>
    <lineage>
        <taxon>Bacteria</taxon>
        <taxon>Pseudomonadati</taxon>
        <taxon>Bacteroidota</taxon>
        <taxon>Chitinophagia</taxon>
        <taxon>Chitinophagales</taxon>
        <taxon>Chitinophagaceae</taxon>
        <taxon>Cnuella</taxon>
    </lineage>
</organism>
<accession>A0A1M5B6A5</accession>
<evidence type="ECO:0000259" key="2">
    <source>
        <dbReference type="Pfam" id="PF13205"/>
    </source>
</evidence>
<protein>
    <submittedName>
        <fullName evidence="3">Glucose/arabinose dehydrogenase, beta-propeller fold</fullName>
    </submittedName>
</protein>
<name>A0A1M5B6A5_9BACT</name>
<dbReference type="Gene3D" id="2.60.40.1220">
    <property type="match status" value="1"/>
</dbReference>
<sequence>MKKRVGIYFIGLLLLTTMAAGGYKLFQMHRPYIPKITPERDAQRVNEHVAIATRNLVLPNGPINKSTVNSASVFLTEMVSGQLVPAQVGCDAEGDTILLVPESPLKLNTTYRFHVTSGVRDVKGFPVKSFYSDFSTGLLASNGLNQVQFCKEKLPDTDGRFSSLVFGPDGKLYALSIEGLIKRFSINPDGSLGAVEDLYGLQQAYGKKTERLAIGLTFDPKATADNLVAYITHSSFVLDNGPDWDGRISRLSGHDLGKVQDLVIHLPRSAKDHLTNSIAFGPDSALYIVQGSTSAMGKGDSTWNMREEHLLSGAVLRLDLKHLGKIPLDARTFDAGGPYNPFSPGAPLTLYATGFRNAYDLVWHTNGSLYVPVNGSSPGGNIPGAVAGVRSAMGKVYKGPEAPALFKVRQNQPDLLMRVEKGGYYGHPNPSRGEFIMNGGNPSDAVDPVEVSGYPVGTKPDPNWRGVAFNFLGHKSPNGIIEYKSNAFGGALKGKMIVARYTPGDLVILEPGSMNKDIVNFTEGNAIIGFSGFVLPLDLTEDPHTGNIYVSDYGTGGIYLLRAVTNFQKGQTSKLLFANRRY</sequence>
<feature type="domain" description="SbsA Ig-like" evidence="2">
    <location>
        <begin position="30"/>
        <end position="135"/>
    </location>
</feature>
<evidence type="ECO:0000313" key="3">
    <source>
        <dbReference type="EMBL" id="SHF37988.1"/>
    </source>
</evidence>
<dbReference type="InterPro" id="IPR011041">
    <property type="entry name" value="Quinoprot_gluc/sorb_DH_b-prop"/>
</dbReference>